<evidence type="ECO:0000313" key="5">
    <source>
        <dbReference type="Proteomes" id="UP001341297"/>
    </source>
</evidence>
<dbReference type="Pfam" id="PF12804">
    <property type="entry name" value="NTP_transf_3"/>
    <property type="match status" value="1"/>
</dbReference>
<dbReference type="STRING" id="1664069.BGLY_3835"/>
<dbReference type="InterPro" id="IPR025877">
    <property type="entry name" value="MobA-like_NTP_Trfase"/>
</dbReference>
<dbReference type="Gene3D" id="3.90.550.10">
    <property type="entry name" value="Spore Coat Polysaccharide Biosynthesis Protein SpsA, Chain A"/>
    <property type="match status" value="1"/>
</dbReference>
<dbReference type="PANTHER" id="PTHR43777:SF1">
    <property type="entry name" value="MOLYBDENUM COFACTOR CYTIDYLYLTRANSFERASE"/>
    <property type="match status" value="1"/>
</dbReference>
<dbReference type="OrthoDB" id="285216at2"/>
<dbReference type="SUPFAM" id="SSF53448">
    <property type="entry name" value="Nucleotide-diphospho-sugar transferases"/>
    <property type="match status" value="1"/>
</dbReference>
<dbReference type="GO" id="GO:0016779">
    <property type="term" value="F:nucleotidyltransferase activity"/>
    <property type="evidence" value="ECO:0007669"/>
    <property type="project" value="UniProtKB-ARBA"/>
</dbReference>
<dbReference type="Proteomes" id="UP001341297">
    <property type="component" value="Unassembled WGS sequence"/>
</dbReference>
<name>A0A0T6BRM4_9BACI</name>
<evidence type="ECO:0000313" key="4">
    <source>
        <dbReference type="Proteomes" id="UP000036168"/>
    </source>
</evidence>
<gene>
    <name evidence="2" type="ORF">AB447_203095</name>
    <name evidence="3" type="ORF">P8828_13390</name>
</gene>
<sequence length="216" mass="24321">MRKAKIAGVYLAAGTSERMDRNKLLLPFGGECLGNKALKAALHSKLDHIFVVTKPGDPLAWISPPFFLRPYAEKWSHVPCRHQSEGQAGSLRCGLQRAEAFDADGAMILLADQPFITAEMIDELLSLFRKKPFLYFVASCYEDIPRPPVIFSRKAFHMLMKLRGDEGARQIIRNKDLNAGELKSYSNPLYFMDVDTPGDYDLARCHAAKMNEEEGR</sequence>
<dbReference type="AlphaFoldDB" id="A0A0T6BRM4"/>
<protein>
    <submittedName>
        <fullName evidence="3">NTP transferase domain-containing protein</fullName>
    </submittedName>
</protein>
<dbReference type="EMBL" id="JARRTL010000011">
    <property type="protein sequence ID" value="MEC0485812.1"/>
    <property type="molecule type" value="Genomic_DNA"/>
</dbReference>
<accession>A0A0T6BRM4</accession>
<reference evidence="2" key="2">
    <citation type="submission" date="2015-10" db="EMBL/GenBank/DDBJ databases">
        <authorList>
            <person name="Gilbert D.G."/>
        </authorList>
    </citation>
    <scope>NUCLEOTIDE SEQUENCE</scope>
    <source>
        <strain evidence="2">GO-13</strain>
    </source>
</reference>
<dbReference type="Proteomes" id="UP000036168">
    <property type="component" value="Unassembled WGS sequence"/>
</dbReference>
<evidence type="ECO:0000313" key="3">
    <source>
        <dbReference type="EMBL" id="MEC0485812.1"/>
    </source>
</evidence>
<evidence type="ECO:0000313" key="2">
    <source>
        <dbReference type="EMBL" id="KRT94289.1"/>
    </source>
</evidence>
<feature type="domain" description="MobA-like NTP transferase" evidence="1">
    <location>
        <begin position="8"/>
        <end position="174"/>
    </location>
</feature>
<dbReference type="CDD" id="cd04182">
    <property type="entry name" value="GT_2_like_f"/>
    <property type="match status" value="1"/>
</dbReference>
<proteinExistence type="predicted"/>
<evidence type="ECO:0000259" key="1">
    <source>
        <dbReference type="Pfam" id="PF12804"/>
    </source>
</evidence>
<reference evidence="2 4" key="1">
    <citation type="journal article" date="2015" name="Int. J. Syst. Evol. Microbiol.">
        <title>Bacillus glycinifermentans sp. nov., isolated from fermented soybean paste.</title>
        <authorList>
            <person name="Kim S.J."/>
            <person name="Dunlap C.A."/>
            <person name="Kwon S.W."/>
            <person name="Rooney A.P."/>
        </authorList>
    </citation>
    <scope>NUCLEOTIDE SEQUENCE [LARGE SCALE GENOMIC DNA]</scope>
    <source>
        <strain evidence="2 4">GO-13</strain>
    </source>
</reference>
<dbReference type="InterPro" id="IPR029044">
    <property type="entry name" value="Nucleotide-diphossugar_trans"/>
</dbReference>
<keyword evidence="5" id="KW-1185">Reference proteome</keyword>
<dbReference type="PANTHER" id="PTHR43777">
    <property type="entry name" value="MOLYBDENUM COFACTOR CYTIDYLYLTRANSFERASE"/>
    <property type="match status" value="1"/>
</dbReference>
<comment type="caution">
    <text evidence="2">The sequence shown here is derived from an EMBL/GenBank/DDBJ whole genome shotgun (WGS) entry which is preliminary data.</text>
</comment>
<organism evidence="2 4">
    <name type="scientific">Bacillus glycinifermentans</name>
    <dbReference type="NCBI Taxonomy" id="1664069"/>
    <lineage>
        <taxon>Bacteria</taxon>
        <taxon>Bacillati</taxon>
        <taxon>Bacillota</taxon>
        <taxon>Bacilli</taxon>
        <taxon>Bacillales</taxon>
        <taxon>Bacillaceae</taxon>
        <taxon>Bacillus</taxon>
    </lineage>
</organism>
<reference evidence="3 5" key="3">
    <citation type="submission" date="2023-03" db="EMBL/GenBank/DDBJ databases">
        <title>Agriculturally important microbes genome sequencing.</title>
        <authorList>
            <person name="Dunlap C."/>
        </authorList>
    </citation>
    <scope>NUCLEOTIDE SEQUENCE [LARGE SCALE GENOMIC DNA]</scope>
    <source>
        <strain evidence="3 5">CBP-3203</strain>
    </source>
</reference>
<keyword evidence="3" id="KW-0808">Transferase</keyword>
<dbReference type="RefSeq" id="WP_057957527.1">
    <property type="nucleotide sequence ID" value="NZ_CP023481.1"/>
</dbReference>
<dbReference type="EMBL" id="LECW02000012">
    <property type="protein sequence ID" value="KRT94289.1"/>
    <property type="molecule type" value="Genomic_DNA"/>
</dbReference>